<dbReference type="Proteomes" id="UP001321249">
    <property type="component" value="Unassembled WGS sequence"/>
</dbReference>
<comment type="similarity">
    <text evidence="1">Belongs to the NmrA-type oxidoreductase family.</text>
</comment>
<dbReference type="PANTHER" id="PTHR42748">
    <property type="entry name" value="NITROGEN METABOLITE REPRESSION PROTEIN NMRA FAMILY MEMBER"/>
    <property type="match status" value="1"/>
</dbReference>
<keyword evidence="6" id="KW-1185">Reference proteome</keyword>
<sequence length="59" mass="6243">MTKKILVTGATGQQGGLVARNLLNKGHEVRAFVRDLESAASKELMSLGATLAQGDFDNI</sequence>
<protein>
    <submittedName>
        <fullName evidence="5">NAD(P)H-binding protein</fullName>
    </submittedName>
</protein>
<dbReference type="EMBL" id="CP046147">
    <property type="protein sequence ID" value="WFG38132.1"/>
    <property type="molecule type" value="Genomic_DNA"/>
</dbReference>
<gene>
    <name evidence="4" type="ORF">GKO46_06400</name>
    <name evidence="5" type="ORF">GKO48_00400</name>
</gene>
<evidence type="ECO:0000313" key="6">
    <source>
        <dbReference type="Proteomes" id="UP001219901"/>
    </source>
</evidence>
<organism evidence="5 6">
    <name type="scientific">Candidatus Lucifugimonas marina</name>
    <dbReference type="NCBI Taxonomy" id="3038979"/>
    <lineage>
        <taxon>Bacteria</taxon>
        <taxon>Bacillati</taxon>
        <taxon>Chloroflexota</taxon>
        <taxon>Dehalococcoidia</taxon>
        <taxon>SAR202 cluster</taxon>
        <taxon>Candidatus Lucifugimonadales</taxon>
        <taxon>Candidatus Lucifugimonadaceae</taxon>
        <taxon>Candidatus Lucifugimonas</taxon>
    </lineage>
</organism>
<dbReference type="EMBL" id="WMBE01000002">
    <property type="protein sequence ID" value="MDG0866706.1"/>
    <property type="molecule type" value="Genomic_DNA"/>
</dbReference>
<dbReference type="PANTHER" id="PTHR42748:SF7">
    <property type="entry name" value="NMRA LIKE REDOX SENSOR 1-RELATED"/>
    <property type="match status" value="1"/>
</dbReference>
<evidence type="ECO:0000313" key="7">
    <source>
        <dbReference type="Proteomes" id="UP001321249"/>
    </source>
</evidence>
<evidence type="ECO:0000256" key="2">
    <source>
        <dbReference type="ARBA" id="ARBA00022857"/>
    </source>
</evidence>
<dbReference type="InterPro" id="IPR008030">
    <property type="entry name" value="NmrA-like"/>
</dbReference>
<dbReference type="InterPro" id="IPR036291">
    <property type="entry name" value="NAD(P)-bd_dom_sf"/>
</dbReference>
<feature type="domain" description="NmrA-like" evidence="3">
    <location>
        <begin position="1"/>
        <end position="57"/>
    </location>
</feature>
<reference evidence="6" key="3">
    <citation type="submission" date="2023-06" db="EMBL/GenBank/DDBJ databases">
        <title>Pangenomics reveal diversification of enzyme families and niche specialization in globally abundant SAR202 bacteria.</title>
        <authorList>
            <person name="Saw J.H.W."/>
        </authorList>
    </citation>
    <scope>NUCLEOTIDE SEQUENCE [LARGE SCALE GENOMIC DNA]</scope>
    <source>
        <strain evidence="6">JH1073</strain>
    </source>
</reference>
<reference evidence="5" key="2">
    <citation type="journal article" date="2023" name="Nat. Commun.">
        <title>Cultivation of marine bacteria of the SAR202 clade.</title>
        <authorList>
            <person name="Lim Y."/>
            <person name="Seo J.H."/>
            <person name="Giovannoni S.J."/>
            <person name="Kang I."/>
            <person name="Cho J.C."/>
        </authorList>
    </citation>
    <scope>NUCLEOTIDE SEQUENCE</scope>
    <source>
        <strain evidence="5">JH1073</strain>
    </source>
</reference>
<dbReference type="AlphaFoldDB" id="A0AAJ5ZFV4"/>
<dbReference type="Pfam" id="PF05368">
    <property type="entry name" value="NmrA"/>
    <property type="match status" value="1"/>
</dbReference>
<name>A0AAJ5ZFV4_9CHLR</name>
<evidence type="ECO:0000256" key="1">
    <source>
        <dbReference type="ARBA" id="ARBA00006328"/>
    </source>
</evidence>
<dbReference type="Proteomes" id="UP001219901">
    <property type="component" value="Chromosome"/>
</dbReference>
<dbReference type="SUPFAM" id="SSF51735">
    <property type="entry name" value="NAD(P)-binding Rossmann-fold domains"/>
    <property type="match status" value="1"/>
</dbReference>
<evidence type="ECO:0000313" key="5">
    <source>
        <dbReference type="EMBL" id="WFG38132.1"/>
    </source>
</evidence>
<dbReference type="InterPro" id="IPR051164">
    <property type="entry name" value="NmrA-like_oxidored"/>
</dbReference>
<evidence type="ECO:0000313" key="4">
    <source>
        <dbReference type="EMBL" id="MDG0866706.1"/>
    </source>
</evidence>
<reference evidence="6 7" key="1">
    <citation type="submission" date="2019-11" db="EMBL/GenBank/DDBJ databases">
        <authorList>
            <person name="Cho J.-C."/>
        </authorList>
    </citation>
    <scope>NUCLEOTIDE SEQUENCE [LARGE SCALE GENOMIC DNA]</scope>
    <source>
        <strain evidence="5 6">JH1073</strain>
        <strain evidence="4 7">JH702</strain>
    </source>
</reference>
<proteinExistence type="inferred from homology"/>
<evidence type="ECO:0000259" key="3">
    <source>
        <dbReference type="Pfam" id="PF05368"/>
    </source>
</evidence>
<accession>A0AAJ5ZFV4</accession>
<keyword evidence="2" id="KW-0521">NADP</keyword>
<dbReference type="Gene3D" id="3.40.50.720">
    <property type="entry name" value="NAD(P)-binding Rossmann-like Domain"/>
    <property type="match status" value="1"/>
</dbReference>